<organism evidence="11 12">
    <name type="scientific">Cavenderia fasciculata</name>
    <name type="common">Slime mold</name>
    <name type="synonym">Dictyostelium fasciculatum</name>
    <dbReference type="NCBI Taxonomy" id="261658"/>
    <lineage>
        <taxon>Eukaryota</taxon>
        <taxon>Amoebozoa</taxon>
        <taxon>Evosea</taxon>
        <taxon>Eumycetozoa</taxon>
        <taxon>Dictyostelia</taxon>
        <taxon>Acytosteliales</taxon>
        <taxon>Cavenderiaceae</taxon>
        <taxon>Cavenderia</taxon>
    </lineage>
</organism>
<protein>
    <recommendedName>
        <fullName evidence="13">Vacuolar protein sorting-associated protein 13 family protein</fullName>
    </recommendedName>
</protein>
<feature type="compositionally biased region" description="Polar residues" evidence="6">
    <location>
        <begin position="1578"/>
        <end position="1590"/>
    </location>
</feature>
<keyword evidence="4" id="KW-0445">Lipid transport</keyword>
<name>F4PJK8_CACFS</name>
<feature type="region of interest" description="Disordered" evidence="6">
    <location>
        <begin position="1136"/>
        <end position="1184"/>
    </location>
</feature>
<feature type="compositionally biased region" description="Basic and acidic residues" evidence="6">
    <location>
        <begin position="450"/>
        <end position="470"/>
    </location>
</feature>
<feature type="compositionally biased region" description="Low complexity" evidence="6">
    <location>
        <begin position="2288"/>
        <end position="2301"/>
    </location>
</feature>
<dbReference type="GeneID" id="14876400"/>
<dbReference type="InterPro" id="IPR009543">
    <property type="entry name" value="VPS13_VAB"/>
</dbReference>
<dbReference type="InterPro" id="IPR026854">
    <property type="entry name" value="VPS13_N"/>
</dbReference>
<feature type="compositionally biased region" description="Low complexity" evidence="6">
    <location>
        <begin position="2861"/>
        <end position="2884"/>
    </location>
</feature>
<feature type="compositionally biased region" description="Low complexity" evidence="6">
    <location>
        <begin position="2061"/>
        <end position="2084"/>
    </location>
</feature>
<feature type="region of interest" description="Disordered" evidence="6">
    <location>
        <begin position="2288"/>
        <end position="2323"/>
    </location>
</feature>
<evidence type="ECO:0000256" key="6">
    <source>
        <dbReference type="SAM" id="MobiDB-lite"/>
    </source>
</evidence>
<evidence type="ECO:0000256" key="4">
    <source>
        <dbReference type="ARBA" id="ARBA00023055"/>
    </source>
</evidence>
<evidence type="ECO:0000256" key="3">
    <source>
        <dbReference type="ARBA" id="ARBA00022448"/>
    </source>
</evidence>
<feature type="region of interest" description="Disordered" evidence="6">
    <location>
        <begin position="450"/>
        <end position="549"/>
    </location>
</feature>
<feature type="domain" description="VPS13-like middle region" evidence="8">
    <location>
        <begin position="1337"/>
        <end position="1676"/>
    </location>
</feature>
<evidence type="ECO:0000256" key="5">
    <source>
        <dbReference type="ARBA" id="ARBA00033718"/>
    </source>
</evidence>
<dbReference type="EMBL" id="GL883007">
    <property type="protein sequence ID" value="EGG23782.1"/>
    <property type="molecule type" value="Genomic_DNA"/>
</dbReference>
<feature type="compositionally biased region" description="Basic and acidic residues" evidence="6">
    <location>
        <begin position="2048"/>
        <end position="2060"/>
    </location>
</feature>
<feature type="compositionally biased region" description="Basic and acidic residues" evidence="6">
    <location>
        <begin position="2716"/>
        <end position="2729"/>
    </location>
</feature>
<dbReference type="Proteomes" id="UP000007797">
    <property type="component" value="Unassembled WGS sequence"/>
</dbReference>
<dbReference type="GO" id="GO:0031154">
    <property type="term" value="P:culmination involved in sorocarp development"/>
    <property type="evidence" value="ECO:0007669"/>
    <property type="project" value="EnsemblProtists"/>
</dbReference>
<feature type="domain" description="VPS13-like middle region" evidence="8">
    <location>
        <begin position="1791"/>
        <end position="2048"/>
    </location>
</feature>
<dbReference type="InterPro" id="IPR056747">
    <property type="entry name" value="VPS13-like_M"/>
</dbReference>
<dbReference type="GO" id="GO:0016020">
    <property type="term" value="C:membrane"/>
    <property type="evidence" value="ECO:0007669"/>
    <property type="project" value="UniProtKB-SubCell"/>
</dbReference>
<evidence type="ECO:0008006" key="13">
    <source>
        <dbReference type="Google" id="ProtNLM"/>
    </source>
</evidence>
<feature type="compositionally biased region" description="Low complexity" evidence="6">
    <location>
        <begin position="2311"/>
        <end position="2323"/>
    </location>
</feature>
<feature type="compositionally biased region" description="Polar residues" evidence="6">
    <location>
        <begin position="2730"/>
        <end position="2741"/>
    </location>
</feature>
<comment type="subcellular location">
    <subcellularLocation>
        <location evidence="1">Membrane</location>
        <topology evidence="1">Peripheral membrane protein</topology>
    </subcellularLocation>
</comment>
<feature type="compositionally biased region" description="Low complexity" evidence="6">
    <location>
        <begin position="3042"/>
        <end position="3062"/>
    </location>
</feature>
<evidence type="ECO:0000259" key="8">
    <source>
        <dbReference type="Pfam" id="PF25033"/>
    </source>
</evidence>
<feature type="compositionally biased region" description="Low complexity" evidence="6">
    <location>
        <begin position="1140"/>
        <end position="1184"/>
    </location>
</feature>
<feature type="region of interest" description="Disordered" evidence="6">
    <location>
        <begin position="2914"/>
        <end position="2944"/>
    </location>
</feature>
<dbReference type="Pfam" id="PF25036">
    <property type="entry name" value="VPS13_VAB"/>
    <property type="match status" value="1"/>
</dbReference>
<accession>F4PJK8</accession>
<feature type="compositionally biased region" description="Low complexity" evidence="6">
    <location>
        <begin position="517"/>
        <end position="549"/>
    </location>
</feature>
<evidence type="ECO:0000313" key="12">
    <source>
        <dbReference type="Proteomes" id="UP000007797"/>
    </source>
</evidence>
<evidence type="ECO:0000313" key="11">
    <source>
        <dbReference type="EMBL" id="EGG23782.1"/>
    </source>
</evidence>
<dbReference type="Pfam" id="PF25033">
    <property type="entry name" value="VPS13_M"/>
    <property type="match status" value="2"/>
</dbReference>
<keyword evidence="3" id="KW-0813">Transport</keyword>
<dbReference type="Pfam" id="PF25037">
    <property type="entry name" value="VPS13_C"/>
    <property type="match status" value="1"/>
</dbReference>
<feature type="region of interest" description="Disordered" evidence="6">
    <location>
        <begin position="2048"/>
        <end position="2091"/>
    </location>
</feature>
<dbReference type="Pfam" id="PF12624">
    <property type="entry name" value="VPS13_N"/>
    <property type="match status" value="1"/>
</dbReference>
<evidence type="ECO:0000256" key="2">
    <source>
        <dbReference type="ARBA" id="ARBA00006545"/>
    </source>
</evidence>
<comment type="similarity">
    <text evidence="2">Belongs to the VPS13 family.</text>
</comment>
<dbReference type="GO" id="GO:0006869">
    <property type="term" value="P:lipid transport"/>
    <property type="evidence" value="ECO:0007669"/>
    <property type="project" value="UniProtKB-KW"/>
</dbReference>
<dbReference type="InterPro" id="IPR056748">
    <property type="entry name" value="VPS13-like_C"/>
</dbReference>
<feature type="region of interest" description="Disordered" evidence="6">
    <location>
        <begin position="1558"/>
        <end position="1593"/>
    </location>
</feature>
<feature type="compositionally biased region" description="Low complexity" evidence="6">
    <location>
        <begin position="472"/>
        <end position="502"/>
    </location>
</feature>
<gene>
    <name evidence="11" type="primary">tipC</name>
    <name evidence="11" type="ORF">DFA_05918</name>
</gene>
<feature type="region of interest" description="Disordered" evidence="6">
    <location>
        <begin position="2861"/>
        <end position="2891"/>
    </location>
</feature>
<sequence length="3568" mass="402524">MVSHLAATLLSKYLGEYLDDLNKDNVKLSFLSGEAELYDVKIKQTALQRLFPSVVVKQAVVRKLSLFIPWNQIKTKPAIIKLDGIYVLAEASKDVDEQYYKDKFHQEKLQRVLVQELIRIKHRSHQGINDWWDEDLAASANSSSSSSSSSSVMSSFGGKMLATVVDNLQLYINSVHIRFEGTSSNPFAVGITMKKLIAESTDSNWKPTFLQNKDNNSIVHKVINLSDLSVYWDSDKQHLKYTSLSDLVTQLEYMITEAGSEPSSASTRLSYVLPPFSSSLRAVFNKSIIPSDTVPRLSLSLRMDDTNLSVSDAQYQDITNVMEGFTMFRKSIENRMHAKRPHSSLSASKASTATGAGVTKQNARQWWKYAIDCVVGKIHQDKYQHTWSYLFDFLRDKKEYIKLYKKLKSKTIQPAEKEKLDALEWKLPFENIILFRNLCYRMLETEDKKKKLKAKEKEKEKEKSKEKPKVDSPTTTNQPSTTTTATATTVSAQQPQQSQQQAGWFSTWWKAKPIDQPNSSSPSTSSPTTSTTLPSFTTSNSSNSNNNNNNEIQLTKQEWAEIYDTIGFQEEDKTSAAGKSSLQQSSEGTNNVVKTVIQVSFSKVSLTLKKNSGVLAILQLLNLQFDLKAKESSYQFDCLLEKLDLIDHSTPNTYFPKLITPCLKDSSSSSSTSPTTTTTAVTAVTSTTNSTNDNILFKATFKSHRVGEPCDYSLNIQSKPLTIVYYPLFVSTISNFFISNSNSIDIYEDIERMASTTINSIKSQTKDRLLMAISNQTRLSLSMELEAPIIVIPDDIHNNDRSNMIILDLGHLSINHTPTKINNNNNNNNSEQQPSEKWEEFYDEYLFKLTNIRLLLSRQDRDWKDQSQVQKYRMNIASPFDANLSLNISKVRNHLLTSLKLFINIKLLELCLSSLQYVDMIHVIQSITSSQKQQQQQQQQQQQIATHQSSKNELLEMDLTNILEDKYKSIIENLTYLESIFQVENFNIHLRMSGKQQVGGDSSSTIEENLALIYLRRCRGVLTQRHYDSSMVISVKALWIEDCLKKPAGNGNYLALTTNHLTLQSIQSMPDEKLVNLNGMSVKIIQTSSSSPNYRFVDQEYEISLPQLNLILNKNTVAGVIEFSNSVSQLTSEKIRLSKTNESNSTPTPTTPPTFNNTNNLNKSTSNNNISTNSPTLKQQQQQQQKQPLIKLRLSFKIGLVRVLLTNETNSPLIKLALTELVATTDMYLDTTQVYGRVGSIKIYDMTLEGRNYRTIFTTKERRIVNDQNSNNNNNNSGGESFSPNIVDDMMGIDTNMDVNNSTLSLLSLSSTSSMVAEDEQHALIHFQLEQSGDGGVQRLKCRLSSIRFVFLKRFIEQVRIFLSSVNVMREYLKQSIYSAASVISQNRSTFLYEIQVDNPYIIVPLSSLSHQVFIADLGRIVISNTIKEDPEDPNVIIESIQVDGTNLKLLSGLDIKSSGLNVRSPPPSTLSPLSASRKFGKMAKDINISCTFVTPFYQTQPESVTDGAIHLPPYQRSFVMNPIELLISEYETKCLIELLDGNLSEYSSSIQDDLAGDTTVMGSKLNNEDNNNNKENSPTQVSSIDGGSSSEEKEVRLVQSGTTNVLLDKFSIIFMKRDGSIEQDRLVQFIATNASMHINTQEMETNLSIEVDTIFLNDYNRQTHPHFKSLFSPLTGGSGDIKMARQQQLIIRGTIRPPPIQQSVFQMELNSMSMVFVPHSWLEVQSCIGRLVTFGMDAWLRYSTKILGAAPVGVDEVIQSGSSFFSAHIQDARIALPTNTRLDGDGDGEYALVIRATVDVQNTTKGAVGVESVSLIEADNVQVYRHKLNNHQKDIARKIVEPFKAVYQITQTPKSHEVNLSVDQITINFSYLDFKQIMLISSTTITSFPTEGSEIIPIKEDDDQQEYEQLSSLQQQSNQPIQKYFQVKLGKGNFILHDDHLIKETIPLLSITVDRCKSDIFSWTLKQQVAFSLESNINSNYFNGNNGVWEPLVEAWGFTITANNSAEEGWISDFSSKIPLQINITKGFVDTSLSTYQILTADFYKSTDKNDGGDEKPQSSDDLVSSPSSSSPSVASPKISSISEKITKDDDDEDNQYYPYFVRNDTGQLIWYWLDNNQLIEVPIGAEVPLVPDDLKQLSEGGNHLRGLGSKGMEVERKISFQLYGNFKPIKNVPMDTIGTYTLHPMPEYRNVKLLYDISYRKGSKVLSLHSNIVIANNTNQPMVVHVGVGANKEIEPTEIHIDANSRVPLPILYSMGRLRIKPNNMGYSLSNEQIDCITVLQMIKQQNQQNQTPPNSSPTFGSKQPTPPSSISNNNNNESNIISSRMNCKHTAKLPYSIFASIEKKLKENRIEISIQTPIIIENVLACDLSFRLYHAQNKKIIGSPFLTGTIKMGERLEVATYDSTLEIYMEMQIYDFPWSQPFLIEGGSHNPTEKIKIMDKNKQPLLISFDNRVNPSGNRYINIYCEFWMINQTGLPLYYRHHIGAQTIEPAGQDQETVIPPHLFAKDSLDWYQKNDEWAHPTPPFMFAYSDSNLVGGRFALKISNSEWSSPFSLNSSSSSASSNITIKEEKTSEEKKLEIMLKPIPEKRYYQLAVSCLPSNSKFWRTRVVTFCPEHIIVNTTAEPIYYQQFECYGNTQTILPNQSLPFYFPSSKREKLIRIGSIVQDPQPLLQLQPQSQSTTSNNQQQQNIRWSGYFNPDELGNIIVRLRRDADTQVDKNRKDSEISKSPNFHQQQPQRPKHFMSVTIGVKATKTITTKMIMLGEHNPDLPPYRIDNHSRVPIWIRQKKTENWEQVKAHSSIPYTWDHFILPKKLCIEFPGGEKNYYRLNDLEENSTVHIKEKDLALIQLQQQQLDNQISNSSSNSSSNLNLSNTSSTSSNTGTTPFSSILSQPKIDLEITITACGPTRVLNLREKPRQKTGGSPTMSRDKTNDLALSDDNNLLTEEKLSSQYNQKTKEYEKFETRVKLVHIGLSIVNQVPEEIIYASFDRLSVDFKQTKTDQYLEISLDDLQIDDQRYQSNFPVFLSQSKRLDIHNLNNQNNNNQNNNQNNNNQNNNNSSSTVAVKPFFQFSSTRSLKYPNILFFRYFSFLVQEFDLNIDESSVLNALSFININLNSLNQHFKLHPTITQEEILQSATDNSKLENMVYFEMLHINPLKVNLSFTSSKLPKEISAVLGARSLSELLLGIKSSSPFLNIEHAPIKFNGFIWEHPFLSIKQVTDEITLHFSYQMMGQIHKIFGSFDAIGNPIRLAESLGSGFKDFFHEPAMGIVKSPQDFALGVSKGTSSLVNNSVFGIMDSASKITGTIGKGLVHLSLDDQYIRERQESNKVKPTGLKQGLEFGIRDLGEGLLRGITGIIDEPIKGATQEKSIEGFLKGVGKGVIGVAVKPTVGLFEFASRTSEGVKNSTTIAKSLMNNNRRRRLPRYFSKDGTLQLYNNFKAQGAYLLYSKFGAPPLHSWYQFHVLLSRDHVLLASTNQIVLLAKSSSASGQAPSDYEIGWTIKINDIQQFFKQQGTNVIAIVYQGSSKLPPTTVTIPTPNEEVKMSILRKISELVNLSKRFGTI</sequence>
<dbReference type="KEGG" id="dfa:DFA_05918"/>
<feature type="domain" description="Intermembrane lipid transfer protein VPS13-like C-terminal" evidence="10">
    <location>
        <begin position="3426"/>
        <end position="3532"/>
    </location>
</feature>
<evidence type="ECO:0000259" key="10">
    <source>
        <dbReference type="Pfam" id="PF25037"/>
    </source>
</evidence>
<reference evidence="12" key="1">
    <citation type="journal article" date="2011" name="Genome Res.">
        <title>Phylogeny-wide analysis of social amoeba genomes highlights ancient origins for complex intercellular communication.</title>
        <authorList>
            <person name="Heidel A.J."/>
            <person name="Lawal H.M."/>
            <person name="Felder M."/>
            <person name="Schilde C."/>
            <person name="Helps N.R."/>
            <person name="Tunggal B."/>
            <person name="Rivero F."/>
            <person name="John U."/>
            <person name="Schleicher M."/>
            <person name="Eichinger L."/>
            <person name="Platzer M."/>
            <person name="Noegel A.A."/>
            <person name="Schaap P."/>
            <person name="Gloeckner G."/>
        </authorList>
    </citation>
    <scope>NUCLEOTIDE SEQUENCE [LARGE SCALE GENOMIC DNA]</scope>
    <source>
        <strain evidence="12">SH3</strain>
    </source>
</reference>
<feature type="region of interest" description="Disordered" evidence="6">
    <location>
        <begin position="2716"/>
        <end position="2744"/>
    </location>
</feature>
<feature type="domain" description="Chorein N-terminal" evidence="7">
    <location>
        <begin position="1"/>
        <end position="1182"/>
    </location>
</feature>
<dbReference type="OrthoDB" id="428159at2759"/>
<feature type="region of interest" description="Disordered" evidence="6">
    <location>
        <begin position="1264"/>
        <end position="1284"/>
    </location>
</feature>
<evidence type="ECO:0000259" key="9">
    <source>
        <dbReference type="Pfam" id="PF25036"/>
    </source>
</evidence>
<dbReference type="GO" id="GO:0006623">
    <property type="term" value="P:protein targeting to vacuole"/>
    <property type="evidence" value="ECO:0007669"/>
    <property type="project" value="TreeGrafter"/>
</dbReference>
<dbReference type="GO" id="GO:0045053">
    <property type="term" value="P:protein retention in Golgi apparatus"/>
    <property type="evidence" value="ECO:0007669"/>
    <property type="project" value="TreeGrafter"/>
</dbReference>
<dbReference type="OMA" id="RHHIGAQ"/>
<dbReference type="STRING" id="1054147.F4PJK8"/>
<evidence type="ECO:0000259" key="7">
    <source>
        <dbReference type="Pfam" id="PF12624"/>
    </source>
</evidence>
<keyword evidence="12" id="KW-1185">Reference proteome</keyword>
<dbReference type="InterPro" id="IPR026847">
    <property type="entry name" value="VPS13"/>
</dbReference>
<proteinExistence type="inferred from homology"/>
<dbReference type="RefSeq" id="XP_004361633.1">
    <property type="nucleotide sequence ID" value="XM_004361576.1"/>
</dbReference>
<comment type="function">
    <text evidence="5">Mediates the transfer of lipids between membranes at organelle contact sites.</text>
</comment>
<dbReference type="GO" id="GO:0000045">
    <property type="term" value="P:autophagosome assembly"/>
    <property type="evidence" value="ECO:0007669"/>
    <property type="project" value="EnsemblProtists"/>
</dbReference>
<evidence type="ECO:0000256" key="1">
    <source>
        <dbReference type="ARBA" id="ARBA00004170"/>
    </source>
</evidence>
<dbReference type="PANTHER" id="PTHR16166">
    <property type="entry name" value="VACUOLAR PROTEIN SORTING-ASSOCIATED PROTEIN VPS13"/>
    <property type="match status" value="1"/>
</dbReference>
<dbReference type="PANTHER" id="PTHR16166:SF113">
    <property type="entry name" value="INTERMEMBRANE LIPID TRANSFER PROTEIN TIPC"/>
    <property type="match status" value="1"/>
</dbReference>
<feature type="domain" description="Vacuolar protein sorting-associated protein 13 VPS13 adaptor binding" evidence="9">
    <location>
        <begin position="2166"/>
        <end position="2810"/>
    </location>
</feature>
<feature type="region of interest" description="Disordered" evidence="6">
    <location>
        <begin position="3040"/>
        <end position="3063"/>
    </location>
</feature>